<dbReference type="InterPro" id="IPR013833">
    <property type="entry name" value="Cyt_c_oxidase_su3_a-hlx"/>
</dbReference>
<feature type="transmembrane region" description="Helical" evidence="8">
    <location>
        <begin position="38"/>
        <end position="59"/>
    </location>
</feature>
<evidence type="ECO:0000256" key="2">
    <source>
        <dbReference type="ARBA" id="ARBA00010581"/>
    </source>
</evidence>
<evidence type="ECO:0000256" key="7">
    <source>
        <dbReference type="RuleBase" id="RU003376"/>
    </source>
</evidence>
<dbReference type="InterPro" id="IPR000298">
    <property type="entry name" value="Cyt_c_oxidase-like_su3"/>
</dbReference>
<feature type="domain" description="Heme-copper oxidase subunit III family profile" evidence="9">
    <location>
        <begin position="38"/>
        <end position="216"/>
    </location>
</feature>
<evidence type="ECO:0000256" key="6">
    <source>
        <dbReference type="ARBA" id="ARBA00031400"/>
    </source>
</evidence>
<dbReference type="RefSeq" id="WP_079171755.1">
    <property type="nucleotide sequence ID" value="NZ_FOGO01000003.1"/>
</dbReference>
<dbReference type="PANTHER" id="PTHR11403:SF6">
    <property type="entry name" value="NITRIC OXIDE REDUCTASE SUBUNIT E"/>
    <property type="match status" value="1"/>
</dbReference>
<feature type="transmembrane region" description="Helical" evidence="8">
    <location>
        <begin position="113"/>
        <end position="130"/>
    </location>
</feature>
<evidence type="ECO:0000256" key="4">
    <source>
        <dbReference type="ARBA" id="ARBA00022989"/>
    </source>
</evidence>
<accession>A0A1H9QQJ2</accession>
<dbReference type="SUPFAM" id="SSF81452">
    <property type="entry name" value="Cytochrome c oxidase subunit III-like"/>
    <property type="match status" value="1"/>
</dbReference>
<dbReference type="InterPro" id="IPR024791">
    <property type="entry name" value="Cyt_c/ubiquinol_Oxase_su3"/>
</dbReference>
<dbReference type="InterPro" id="IPR035973">
    <property type="entry name" value="Cyt_c_oxidase_su3-like_sf"/>
</dbReference>
<evidence type="ECO:0000256" key="1">
    <source>
        <dbReference type="ARBA" id="ARBA00004141"/>
    </source>
</evidence>
<gene>
    <name evidence="10" type="ORF">SAMN05421870_10340</name>
</gene>
<dbReference type="Gene3D" id="1.20.120.80">
    <property type="entry name" value="Cytochrome c oxidase, subunit III, four-helix bundle"/>
    <property type="match status" value="1"/>
</dbReference>
<evidence type="ECO:0000256" key="3">
    <source>
        <dbReference type="ARBA" id="ARBA00022692"/>
    </source>
</evidence>
<dbReference type="PROSITE" id="PS50253">
    <property type="entry name" value="COX3"/>
    <property type="match status" value="1"/>
</dbReference>
<feature type="transmembrane region" description="Helical" evidence="8">
    <location>
        <begin position="80"/>
        <end position="101"/>
    </location>
</feature>
<dbReference type="AlphaFoldDB" id="A0A1H9QQJ2"/>
<dbReference type="Pfam" id="PF00510">
    <property type="entry name" value="COX3"/>
    <property type="match status" value="1"/>
</dbReference>
<evidence type="ECO:0000256" key="8">
    <source>
        <dbReference type="SAM" id="Phobius"/>
    </source>
</evidence>
<dbReference type="Proteomes" id="UP000182841">
    <property type="component" value="Unassembled WGS sequence"/>
</dbReference>
<dbReference type="STRING" id="943816.AN217_15640"/>
<keyword evidence="11" id="KW-1185">Reference proteome</keyword>
<keyword evidence="5 8" id="KW-0472">Membrane</keyword>
<dbReference type="OrthoDB" id="9810850at2"/>
<protein>
    <recommendedName>
        <fullName evidence="6">Cytochrome aa3 subunit 3</fullName>
    </recommendedName>
</protein>
<evidence type="ECO:0000313" key="11">
    <source>
        <dbReference type="Proteomes" id="UP000182841"/>
    </source>
</evidence>
<feature type="transmembrane region" description="Helical" evidence="8">
    <location>
        <begin position="196"/>
        <end position="215"/>
    </location>
</feature>
<dbReference type="GO" id="GO:0019646">
    <property type="term" value="P:aerobic electron transport chain"/>
    <property type="evidence" value="ECO:0007669"/>
    <property type="project" value="InterPro"/>
</dbReference>
<keyword evidence="4 8" id="KW-1133">Transmembrane helix</keyword>
<reference evidence="11" key="1">
    <citation type="submission" date="2016-10" db="EMBL/GenBank/DDBJ databases">
        <authorList>
            <person name="Varghese N."/>
            <person name="Submissions S."/>
        </authorList>
    </citation>
    <scope>NUCLEOTIDE SEQUENCE [LARGE SCALE GENOMIC DNA]</scope>
    <source>
        <strain evidence="11">CGMCC 4.6825</strain>
    </source>
</reference>
<evidence type="ECO:0000256" key="5">
    <source>
        <dbReference type="ARBA" id="ARBA00023136"/>
    </source>
</evidence>
<comment type="subcellular location">
    <subcellularLocation>
        <location evidence="7">Cell membrane</location>
        <topology evidence="7">Multi-pass membrane protein</topology>
    </subcellularLocation>
    <subcellularLocation>
        <location evidence="1">Membrane</location>
        <topology evidence="1">Multi-pass membrane protein</topology>
    </subcellularLocation>
</comment>
<comment type="similarity">
    <text evidence="2 7">Belongs to the cytochrome c oxidase subunit 3 family.</text>
</comment>
<proteinExistence type="inferred from homology"/>
<sequence length="216" mass="24166">MPHKSNSASLVAEKTQQNLVPNRRTETNRTAPWLPGEVGIWVFVLTDLMMFTAYFAALMNERGNHSRDFAAGRAAMKTDLGVVNTFLMLTASLCIALAVHAVRESEHRTSRRFLLAAGTCGALFIVAKVIEWSSAVGAGHTPQTNVFFQMYFLLTGMHLLHVIIAMLVLAHMWHTTGRGTAPTGARRLRFFENGATFWHLTDALWIVLFTLFYLVR</sequence>
<evidence type="ECO:0000313" key="10">
    <source>
        <dbReference type="EMBL" id="SER62505.1"/>
    </source>
</evidence>
<dbReference type="PANTHER" id="PTHR11403">
    <property type="entry name" value="CYTOCHROME C OXIDASE SUBUNIT III"/>
    <property type="match status" value="1"/>
</dbReference>
<feature type="transmembrane region" description="Helical" evidence="8">
    <location>
        <begin position="151"/>
        <end position="173"/>
    </location>
</feature>
<dbReference type="GO" id="GO:0004129">
    <property type="term" value="F:cytochrome-c oxidase activity"/>
    <property type="evidence" value="ECO:0007669"/>
    <property type="project" value="InterPro"/>
</dbReference>
<evidence type="ECO:0000259" key="9">
    <source>
        <dbReference type="PROSITE" id="PS50253"/>
    </source>
</evidence>
<dbReference type="GO" id="GO:0005886">
    <property type="term" value="C:plasma membrane"/>
    <property type="evidence" value="ECO:0007669"/>
    <property type="project" value="UniProtKB-SubCell"/>
</dbReference>
<name>A0A1H9QQJ2_9ACTN</name>
<organism evidence="10 11">
    <name type="scientific">Streptomyces qinglanensis</name>
    <dbReference type="NCBI Taxonomy" id="943816"/>
    <lineage>
        <taxon>Bacteria</taxon>
        <taxon>Bacillati</taxon>
        <taxon>Actinomycetota</taxon>
        <taxon>Actinomycetes</taxon>
        <taxon>Kitasatosporales</taxon>
        <taxon>Streptomycetaceae</taxon>
        <taxon>Streptomyces</taxon>
    </lineage>
</organism>
<keyword evidence="3 7" id="KW-0812">Transmembrane</keyword>
<dbReference type="EMBL" id="FOGO01000003">
    <property type="protein sequence ID" value="SER62505.1"/>
    <property type="molecule type" value="Genomic_DNA"/>
</dbReference>